<reference evidence="2 3" key="1">
    <citation type="submission" date="2016-10" db="EMBL/GenBank/DDBJ databases">
        <authorList>
            <person name="de Groot N.N."/>
        </authorList>
    </citation>
    <scope>NUCLEOTIDE SEQUENCE [LARGE SCALE GENOMIC DNA]</scope>
    <source>
        <strain evidence="2 3">LMG 25475</strain>
    </source>
</reference>
<protein>
    <submittedName>
        <fullName evidence="2">DoxX-like family protein</fullName>
    </submittedName>
</protein>
<dbReference type="Proteomes" id="UP000243378">
    <property type="component" value="Unassembled WGS sequence"/>
</dbReference>
<sequence>MTDALLARLTLGVIFIYHGLVPKLLMQNTTEMRLMDLHGLPHSLIATAGAGEIILGLAILLLRRQRWPLWLALAALVLLLVDVAIFAPALLSEAFNPLTLNLAAGVLCVIALRARRIA</sequence>
<dbReference type="InterPro" id="IPR025695">
    <property type="entry name" value="DoxX-like"/>
</dbReference>
<evidence type="ECO:0000313" key="3">
    <source>
        <dbReference type="Proteomes" id="UP000243378"/>
    </source>
</evidence>
<dbReference type="RefSeq" id="WP_092364773.1">
    <property type="nucleotide sequence ID" value="NZ_FNBM01000001.1"/>
</dbReference>
<proteinExistence type="predicted"/>
<evidence type="ECO:0000313" key="2">
    <source>
        <dbReference type="EMBL" id="SDF02963.1"/>
    </source>
</evidence>
<name>A0A1G7HRI5_9GAMM</name>
<keyword evidence="1" id="KW-0472">Membrane</keyword>
<feature type="transmembrane region" description="Helical" evidence="1">
    <location>
        <begin position="5"/>
        <end position="24"/>
    </location>
</feature>
<evidence type="ECO:0000256" key="1">
    <source>
        <dbReference type="SAM" id="Phobius"/>
    </source>
</evidence>
<keyword evidence="1" id="KW-1133">Transmembrane helix</keyword>
<dbReference type="AlphaFoldDB" id="A0A1G7HRI5"/>
<feature type="transmembrane region" description="Helical" evidence="1">
    <location>
        <begin position="97"/>
        <end position="114"/>
    </location>
</feature>
<keyword evidence="1" id="KW-0812">Transmembrane</keyword>
<dbReference type="OrthoDB" id="6199084at2"/>
<organism evidence="2 3">
    <name type="scientific">Phytopseudomonas seleniipraecipitans</name>
    <dbReference type="NCBI Taxonomy" id="640205"/>
    <lineage>
        <taxon>Bacteria</taxon>
        <taxon>Pseudomonadati</taxon>
        <taxon>Pseudomonadota</taxon>
        <taxon>Gammaproteobacteria</taxon>
        <taxon>Pseudomonadales</taxon>
        <taxon>Pseudomonadaceae</taxon>
        <taxon>Phytopseudomonas</taxon>
    </lineage>
</organism>
<feature type="transmembrane region" description="Helical" evidence="1">
    <location>
        <begin position="69"/>
        <end position="91"/>
    </location>
</feature>
<accession>A0A1G7HRI5</accession>
<dbReference type="STRING" id="640205.SAMN05216381_0756"/>
<feature type="transmembrane region" description="Helical" evidence="1">
    <location>
        <begin position="44"/>
        <end position="62"/>
    </location>
</feature>
<dbReference type="Pfam" id="PF13781">
    <property type="entry name" value="DoxX_3"/>
    <property type="match status" value="1"/>
</dbReference>
<dbReference type="EMBL" id="FNBM01000001">
    <property type="protein sequence ID" value="SDF02963.1"/>
    <property type="molecule type" value="Genomic_DNA"/>
</dbReference>
<gene>
    <name evidence="2" type="ORF">SAMN05216381_0756</name>
</gene>